<keyword evidence="3" id="KW-1185">Reference proteome</keyword>
<proteinExistence type="predicted"/>
<dbReference type="PIRSF" id="PIRSF010256">
    <property type="entry name" value="CoxE_vWa"/>
    <property type="match status" value="1"/>
</dbReference>
<gene>
    <name evidence="2" type="ORF">SE15_02230</name>
</gene>
<dbReference type="RefSeq" id="WP_054520464.1">
    <property type="nucleotide sequence ID" value="NZ_LGKO01000002.1"/>
</dbReference>
<sequence length="458" mass="52889">MERRIAQFISALRTSGVRISLAESADAFQAIERLGVQDRERFRLSLRATLIKDARDIPIFERLFPLFFQAQEPPPLQNALSGLTPQEARQLAEALRQFSQYLQEMLKKLLEGQPLSPEELAYLDDLFNQATPLDPRLQNWLTRQFEQALRFREVREALEALFQHLQEMGLNRHKIAQVRRTLQENLSAWQEQLRQHAGERILQAMAEAPRSPTADGLLQRPLQHLTPDEMHRLRREVRRLAAALRTRLALRMHRARNGQLDPKATLRASLKYGLIPLELRRKDHTLKPKLVAICDISTSMRFCSELMLSLLYALQDQLGHTHAFAFIDHLEYISPDFEHLSVEAAIHQVLQRMPPGYYNTNLGRALAEFQQRYLSTLDRRTTLILVGDGRNNYNDPRTDLLEAFARRARKVIWLNPEPPWLWGSGDSDMLLYAPLCTHIFQVASLAQLAAAVDRLLMP</sequence>
<dbReference type="PANTHER" id="PTHR39338:SF5">
    <property type="entry name" value="BLR6139 PROTEIN"/>
    <property type="match status" value="1"/>
</dbReference>
<name>A0A0N8GQL4_9CHLR</name>
<dbReference type="AlphaFoldDB" id="A0A0N8GQL4"/>
<dbReference type="SUPFAM" id="SSF53300">
    <property type="entry name" value="vWA-like"/>
    <property type="match status" value="1"/>
</dbReference>
<comment type="caution">
    <text evidence="2">The sequence shown here is derived from an EMBL/GenBank/DDBJ whole genome shotgun (WGS) entry which is preliminary data.</text>
</comment>
<protein>
    <recommendedName>
        <fullName evidence="1">HAMP domain-containing protein</fullName>
    </recommendedName>
</protein>
<accession>A0A0N8GQL4</accession>
<dbReference type="GO" id="GO:0016020">
    <property type="term" value="C:membrane"/>
    <property type="evidence" value="ECO:0007669"/>
    <property type="project" value="InterPro"/>
</dbReference>
<dbReference type="Proteomes" id="UP000050544">
    <property type="component" value="Unassembled WGS sequence"/>
</dbReference>
<dbReference type="Pfam" id="PF05762">
    <property type="entry name" value="VWA_CoxE"/>
    <property type="match status" value="1"/>
</dbReference>
<evidence type="ECO:0000313" key="2">
    <source>
        <dbReference type="EMBL" id="KPL84026.1"/>
    </source>
</evidence>
<dbReference type="OrthoDB" id="9790469at2"/>
<dbReference type="InterPro" id="IPR008912">
    <property type="entry name" value="Uncharacterised_CoxE"/>
</dbReference>
<dbReference type="EMBL" id="LGKO01000002">
    <property type="protein sequence ID" value="KPL84026.1"/>
    <property type="molecule type" value="Genomic_DNA"/>
</dbReference>
<feature type="domain" description="HAMP" evidence="1">
    <location>
        <begin position="214"/>
        <end position="249"/>
    </location>
</feature>
<dbReference type="PROSITE" id="PS50885">
    <property type="entry name" value="HAMP"/>
    <property type="match status" value="1"/>
</dbReference>
<evidence type="ECO:0000313" key="3">
    <source>
        <dbReference type="Proteomes" id="UP000050544"/>
    </source>
</evidence>
<reference evidence="2 3" key="1">
    <citation type="submission" date="2015-07" db="EMBL/GenBank/DDBJ databases">
        <title>Whole genome sequence of Thermanaerothrix daxensis DSM 23592.</title>
        <authorList>
            <person name="Hemp J."/>
            <person name="Ward L.M."/>
            <person name="Pace L.A."/>
            <person name="Fischer W.W."/>
        </authorList>
    </citation>
    <scope>NUCLEOTIDE SEQUENCE [LARGE SCALE GENOMIC DNA]</scope>
    <source>
        <strain evidence="2 3">GNS-1</strain>
    </source>
</reference>
<evidence type="ECO:0000259" key="1">
    <source>
        <dbReference type="PROSITE" id="PS50885"/>
    </source>
</evidence>
<dbReference type="GO" id="GO:0007165">
    <property type="term" value="P:signal transduction"/>
    <property type="evidence" value="ECO:0007669"/>
    <property type="project" value="InterPro"/>
</dbReference>
<dbReference type="InterPro" id="IPR036465">
    <property type="entry name" value="vWFA_dom_sf"/>
</dbReference>
<organism evidence="2 3">
    <name type="scientific">Thermanaerothrix daxensis</name>
    <dbReference type="NCBI Taxonomy" id="869279"/>
    <lineage>
        <taxon>Bacteria</taxon>
        <taxon>Bacillati</taxon>
        <taxon>Chloroflexota</taxon>
        <taxon>Anaerolineae</taxon>
        <taxon>Anaerolineales</taxon>
        <taxon>Anaerolineaceae</taxon>
        <taxon>Thermanaerothrix</taxon>
    </lineage>
</organism>
<dbReference type="PANTHER" id="PTHR39338">
    <property type="entry name" value="BLL5662 PROTEIN-RELATED"/>
    <property type="match status" value="1"/>
</dbReference>
<dbReference type="InterPro" id="IPR003660">
    <property type="entry name" value="HAMP_dom"/>
</dbReference>
<dbReference type="STRING" id="869279.SE15_02230"/>
<dbReference type="InterPro" id="IPR011195">
    <property type="entry name" value="UCP010256"/>
</dbReference>